<evidence type="ECO:0000313" key="2">
    <source>
        <dbReference type="EMBL" id="WVZ49710.1"/>
    </source>
</evidence>
<gene>
    <name evidence="2" type="ORF">U9M48_001042</name>
</gene>
<dbReference type="AlphaFoldDB" id="A0AAQ3SHU5"/>
<accession>A0AAQ3SHU5</accession>
<proteinExistence type="predicted"/>
<organism evidence="2 3">
    <name type="scientific">Paspalum notatum var. saurae</name>
    <dbReference type="NCBI Taxonomy" id="547442"/>
    <lineage>
        <taxon>Eukaryota</taxon>
        <taxon>Viridiplantae</taxon>
        <taxon>Streptophyta</taxon>
        <taxon>Embryophyta</taxon>
        <taxon>Tracheophyta</taxon>
        <taxon>Spermatophyta</taxon>
        <taxon>Magnoliopsida</taxon>
        <taxon>Liliopsida</taxon>
        <taxon>Poales</taxon>
        <taxon>Poaceae</taxon>
        <taxon>PACMAD clade</taxon>
        <taxon>Panicoideae</taxon>
        <taxon>Andropogonodae</taxon>
        <taxon>Paspaleae</taxon>
        <taxon>Paspalinae</taxon>
        <taxon>Paspalum</taxon>
    </lineage>
</organism>
<keyword evidence="3" id="KW-1185">Reference proteome</keyword>
<reference evidence="2 3" key="1">
    <citation type="submission" date="2024-02" db="EMBL/GenBank/DDBJ databases">
        <title>High-quality chromosome-scale genome assembly of Pensacola bahiagrass (Paspalum notatum Flugge var. saurae).</title>
        <authorList>
            <person name="Vega J.M."/>
            <person name="Podio M."/>
            <person name="Orjuela J."/>
            <person name="Siena L.A."/>
            <person name="Pessino S.C."/>
            <person name="Combes M.C."/>
            <person name="Mariac C."/>
            <person name="Albertini E."/>
            <person name="Pupilli F."/>
            <person name="Ortiz J.P.A."/>
            <person name="Leblanc O."/>
        </authorList>
    </citation>
    <scope>NUCLEOTIDE SEQUENCE [LARGE SCALE GENOMIC DNA]</scope>
    <source>
        <strain evidence="2">R1</strain>
        <tissue evidence="2">Leaf</tissue>
    </source>
</reference>
<evidence type="ECO:0000256" key="1">
    <source>
        <dbReference type="SAM" id="MobiDB-lite"/>
    </source>
</evidence>
<protein>
    <submittedName>
        <fullName evidence="2">Uncharacterized protein</fullName>
    </submittedName>
</protein>
<feature type="region of interest" description="Disordered" evidence="1">
    <location>
        <begin position="106"/>
        <end position="133"/>
    </location>
</feature>
<dbReference type="Proteomes" id="UP001341281">
    <property type="component" value="Chromosome 01"/>
</dbReference>
<dbReference type="EMBL" id="CP144745">
    <property type="protein sequence ID" value="WVZ49710.1"/>
    <property type="molecule type" value="Genomic_DNA"/>
</dbReference>
<feature type="compositionally biased region" description="Low complexity" evidence="1">
    <location>
        <begin position="124"/>
        <end position="133"/>
    </location>
</feature>
<sequence length="248" mass="26631">MSAARAFVVTRSRSWQSRYPPLHQPPAPRASSWTTVLQGRPRCCPTTRRCGFREINGLESRGAARGGKSSGAAHLFAPLQLNSCRNHLCSLEFICPGASHTALPPGHNEADAQVGASPQLPPASRSVGWSSSGQSVPLLHRRRTEAAPRAPVHALALPYRSTGSCLHSQTHTHELEHVVAHDLIAPSVEALHHLGCRHPGAGEGRHVRQHLLGRRRGQQRGSVAVVDVPLPALGRQLAAEPLDAAHCE</sequence>
<name>A0AAQ3SHU5_PASNO</name>
<evidence type="ECO:0000313" key="3">
    <source>
        <dbReference type="Proteomes" id="UP001341281"/>
    </source>
</evidence>